<dbReference type="InterPro" id="IPR006162">
    <property type="entry name" value="Ppantetheine_attach_site"/>
</dbReference>
<dbReference type="InterPro" id="IPR009081">
    <property type="entry name" value="PP-bd_ACP"/>
</dbReference>
<dbReference type="Pfam" id="PF00501">
    <property type="entry name" value="AMP-binding"/>
    <property type="match status" value="1"/>
</dbReference>
<sequence length="495" mass="55465">TTDAAISSASRLYRIRTSHQSETHRRLNVVHLKLTGSDHDESELSLLANVVCLHMHSLITSYTVYKVCVRHSLPLYIDVEFDRKTIAYMLSGIAHDAIQRDVFTPMFFGASIHIPEFEDIMTPGRLAKWMQESGSTVTHLTPAMGQLLTANATEQMPALKNAFFVGDVLTKRDTQKLQSLAPNVTVINMYGTTETQRAVSYYKVTPDAPIDFYKDIIPAGRGMKDVQILVLSDNKMLTGVGELGELYTRSPHLSAGYLRLPDATAEKFLPNPFKSLPEGGDQMMDRLYRTGDLGRYMADGSVECIGRADFQVKIRGFCCASVRPWLPYLGELTRIPQHPDVSENVTLVRRDANEEKMIVSYIVPAREDWDEVSVRDWLKSKLPAYAVPTIIAPLSRMPLTPNGKIDRAKLPFPEAAMAALASQSQAGPSEDMTPMQRKIHEVWVNVLKRPVRLTDNFFDIGGHSILATQLTFQLRTICDLKCPSTCILLPHRRMA</sequence>
<dbReference type="Gene3D" id="1.10.1200.10">
    <property type="entry name" value="ACP-like"/>
    <property type="match status" value="1"/>
</dbReference>
<dbReference type="PROSITE" id="PS00012">
    <property type="entry name" value="PHOSPHOPANTETHEINE"/>
    <property type="match status" value="1"/>
</dbReference>
<organism evidence="4">
    <name type="scientific">Corallochytrium limacisporum</name>
    <dbReference type="NCBI Taxonomy" id="98351"/>
    <lineage>
        <taxon>Eukaryota</taxon>
        <taxon>Corallochytrium</taxon>
    </lineage>
</organism>
<dbReference type="PROSITE" id="PS50075">
    <property type="entry name" value="CARRIER"/>
    <property type="match status" value="1"/>
</dbReference>
<keyword evidence="2" id="KW-0597">Phosphoprotein</keyword>
<dbReference type="EMBL" id="DQ223866">
    <property type="protein sequence ID" value="ABB20826.1"/>
    <property type="molecule type" value="Genomic_DNA"/>
</dbReference>
<name>Q30B56_9EUKA</name>
<feature type="non-terminal residue" evidence="4">
    <location>
        <position position="495"/>
    </location>
</feature>
<dbReference type="InterPro" id="IPR045851">
    <property type="entry name" value="AMP-bd_C_sf"/>
</dbReference>
<accession>Q30B56</accession>
<reference evidence="4" key="2">
    <citation type="journal article" date="2006" name="Protist">
        <title>Molecular evidence of fungal signatures in the marine protist Corallochytrium limacisporum and its implications in the evolution of animals and fungi.</title>
        <authorList>
            <person name="Sumathi J.C."/>
            <person name="Raghukumar S."/>
            <person name="Kasbekar D.P."/>
            <person name="Raghukumar C."/>
        </authorList>
    </citation>
    <scope>NUCLEOTIDE SEQUENCE</scope>
</reference>
<evidence type="ECO:0000313" key="4">
    <source>
        <dbReference type="EMBL" id="ABB20826.1"/>
    </source>
</evidence>
<dbReference type="PANTHER" id="PTHR44845:SF1">
    <property type="entry name" value="L-2-AMINOADIPATE REDUCTASE"/>
    <property type="match status" value="1"/>
</dbReference>
<dbReference type="InterPro" id="IPR000873">
    <property type="entry name" value="AMP-dep_synth/lig_dom"/>
</dbReference>
<proteinExistence type="predicted"/>
<dbReference type="Pfam" id="PF00550">
    <property type="entry name" value="PP-binding"/>
    <property type="match status" value="1"/>
</dbReference>
<dbReference type="InterPro" id="IPR025110">
    <property type="entry name" value="AMP-bd_C"/>
</dbReference>
<keyword evidence="1" id="KW-0596">Phosphopantetheine</keyword>
<dbReference type="InterPro" id="IPR036736">
    <property type="entry name" value="ACP-like_sf"/>
</dbReference>
<dbReference type="Pfam" id="PF13193">
    <property type="entry name" value="AMP-binding_C"/>
    <property type="match status" value="1"/>
</dbReference>
<dbReference type="SUPFAM" id="SSF56801">
    <property type="entry name" value="Acetyl-CoA synthetase-like"/>
    <property type="match status" value="1"/>
</dbReference>
<dbReference type="AlphaFoldDB" id="Q30B56"/>
<evidence type="ECO:0000259" key="3">
    <source>
        <dbReference type="PROSITE" id="PS50075"/>
    </source>
</evidence>
<dbReference type="SUPFAM" id="SSF47336">
    <property type="entry name" value="ACP-like"/>
    <property type="match status" value="1"/>
</dbReference>
<dbReference type="PANTHER" id="PTHR44845">
    <property type="entry name" value="CARRIER DOMAIN-CONTAINING PROTEIN"/>
    <property type="match status" value="1"/>
</dbReference>
<dbReference type="Gene3D" id="3.40.50.980">
    <property type="match status" value="1"/>
</dbReference>
<gene>
    <name evidence="4" type="primary">lys-2</name>
</gene>
<evidence type="ECO:0000256" key="2">
    <source>
        <dbReference type="ARBA" id="ARBA00022553"/>
    </source>
</evidence>
<dbReference type="Gene3D" id="3.30.300.30">
    <property type="match status" value="1"/>
</dbReference>
<reference evidence="4" key="1">
    <citation type="submission" date="2005-09" db="EMBL/GenBank/DDBJ databases">
        <authorList>
            <person name="Jebaraj C.S."/>
            <person name="Kasbekar D.P."/>
            <person name="Raghukumar S."/>
            <person name="Raghukumar C."/>
        </authorList>
    </citation>
    <scope>NUCLEOTIDE SEQUENCE</scope>
</reference>
<protein>
    <submittedName>
        <fullName evidence="4">Alpha-aminoadipate reductase large subunit</fullName>
    </submittedName>
</protein>
<feature type="domain" description="Carrier" evidence="3">
    <location>
        <begin position="430"/>
        <end position="495"/>
    </location>
</feature>
<evidence type="ECO:0000256" key="1">
    <source>
        <dbReference type="ARBA" id="ARBA00022450"/>
    </source>
</evidence>
<feature type="non-terminal residue" evidence="4">
    <location>
        <position position="1"/>
    </location>
</feature>
<dbReference type="Gene3D" id="2.30.38.10">
    <property type="entry name" value="Luciferase, Domain 3"/>
    <property type="match status" value="1"/>
</dbReference>